<dbReference type="Proteomes" id="UP000290204">
    <property type="component" value="Unassembled WGS sequence"/>
</dbReference>
<dbReference type="InterPro" id="IPR035986">
    <property type="entry name" value="PKD_dom_sf"/>
</dbReference>
<protein>
    <submittedName>
        <fullName evidence="2">PKD domain-containing protein</fullName>
    </submittedName>
</protein>
<dbReference type="SMART" id="SM00089">
    <property type="entry name" value="PKD"/>
    <property type="match status" value="16"/>
</dbReference>
<reference evidence="2 3" key="1">
    <citation type="submission" date="2019-01" db="EMBL/GenBank/DDBJ databases">
        <title>Lacibacter sp. strain TTM-7.</title>
        <authorList>
            <person name="Chen W.-M."/>
        </authorList>
    </citation>
    <scope>NUCLEOTIDE SEQUENCE [LARGE SCALE GENOMIC DNA]</scope>
    <source>
        <strain evidence="2 3">TTM-7</strain>
    </source>
</reference>
<organism evidence="2 3">
    <name type="scientific">Lacibacter luteus</name>
    <dbReference type="NCBI Taxonomy" id="2508719"/>
    <lineage>
        <taxon>Bacteria</taxon>
        <taxon>Pseudomonadati</taxon>
        <taxon>Bacteroidota</taxon>
        <taxon>Chitinophagia</taxon>
        <taxon>Chitinophagales</taxon>
        <taxon>Chitinophagaceae</taxon>
        <taxon>Lacibacter</taxon>
    </lineage>
</organism>
<feature type="domain" description="PKD" evidence="1">
    <location>
        <begin position="881"/>
        <end position="949"/>
    </location>
</feature>
<dbReference type="EMBL" id="SDHW01000005">
    <property type="protein sequence ID" value="RXK58763.1"/>
    <property type="molecule type" value="Genomic_DNA"/>
</dbReference>
<dbReference type="Pfam" id="PF13585">
    <property type="entry name" value="CHU_C"/>
    <property type="match status" value="1"/>
</dbReference>
<feature type="domain" description="PKD" evidence="1">
    <location>
        <begin position="120"/>
        <end position="190"/>
    </location>
</feature>
<feature type="domain" description="PKD" evidence="1">
    <location>
        <begin position="638"/>
        <end position="679"/>
    </location>
</feature>
<feature type="domain" description="PKD" evidence="1">
    <location>
        <begin position="1051"/>
        <end position="1095"/>
    </location>
</feature>
<feature type="domain" description="PKD" evidence="1">
    <location>
        <begin position="979"/>
        <end position="1029"/>
    </location>
</feature>
<comment type="caution">
    <text evidence="2">The sequence shown here is derived from an EMBL/GenBank/DDBJ whole genome shotgun (WGS) entry which is preliminary data.</text>
</comment>
<dbReference type="SUPFAM" id="SSF49299">
    <property type="entry name" value="PKD domain"/>
    <property type="match status" value="15"/>
</dbReference>
<dbReference type="FunFam" id="2.60.40.10:FF:000270">
    <property type="entry name" value="Cell surface protein"/>
    <property type="match status" value="3"/>
</dbReference>
<dbReference type="InterPro" id="IPR000601">
    <property type="entry name" value="PKD_dom"/>
</dbReference>
<feature type="domain" description="PKD" evidence="1">
    <location>
        <begin position="306"/>
        <end position="349"/>
    </location>
</feature>
<dbReference type="InterPro" id="IPR026341">
    <property type="entry name" value="T9SS_type_B"/>
</dbReference>
<dbReference type="InterPro" id="IPR022409">
    <property type="entry name" value="PKD/Chitinase_dom"/>
</dbReference>
<evidence type="ECO:0000313" key="2">
    <source>
        <dbReference type="EMBL" id="RXK58763.1"/>
    </source>
</evidence>
<evidence type="ECO:0000313" key="3">
    <source>
        <dbReference type="Proteomes" id="UP000290204"/>
    </source>
</evidence>
<feature type="domain" description="PKD" evidence="1">
    <location>
        <begin position="37"/>
        <end position="103"/>
    </location>
</feature>
<feature type="domain" description="PKD" evidence="1">
    <location>
        <begin position="391"/>
        <end position="444"/>
    </location>
</feature>
<feature type="domain" description="PKD" evidence="1">
    <location>
        <begin position="1127"/>
        <end position="1197"/>
    </location>
</feature>
<accession>A0A4Q1CFJ1</accession>
<keyword evidence="3" id="KW-1185">Reference proteome</keyword>
<gene>
    <name evidence="2" type="ORF">ESA94_15345</name>
</gene>
<dbReference type="CDD" id="cd00146">
    <property type="entry name" value="PKD"/>
    <property type="match status" value="13"/>
</dbReference>
<dbReference type="PANTHER" id="PTHR36842:SF1">
    <property type="entry name" value="PROTEIN TOLB"/>
    <property type="match status" value="1"/>
</dbReference>
<dbReference type="NCBIfam" id="TIGR04131">
    <property type="entry name" value="Bac_Flav_CTERM"/>
    <property type="match status" value="1"/>
</dbReference>
<feature type="domain" description="PKD" evidence="1">
    <location>
        <begin position="479"/>
        <end position="520"/>
    </location>
</feature>
<dbReference type="PROSITE" id="PS50093">
    <property type="entry name" value="PKD"/>
    <property type="match status" value="14"/>
</dbReference>
<feature type="domain" description="PKD" evidence="1">
    <location>
        <begin position="222"/>
        <end position="275"/>
    </location>
</feature>
<sequence>MTKLRADVTPPNTGTTRKFFLLFLLVVAISSQGWSQLSAAFKASPTSGCAPLLVSFTDESTGGPTGWRWDLGNGTISTQQNPSTTYLTPGIYSVKLIITNAAGKDSLIKTNYINVLQPPQVAFSTSTSSVGCFPLRVQFTDNSVATSGGTITSWEWDFGDGTTSTAQNPYHVYYSSGNYNVALKVTNSNGCFSLLVKPSFIRVTTGVKADFSASSPVNCKPPEAITFTNLTTGPGTVSYKWDFGDGGNSTNTNPVHTYTTAGTFSVRLIAESDQGCIDTIVKNNQMSIGNFNSNFSFRDSVCIGDTVKFTNQSIPVSNSVTWYFGDGTTSIAANPIKIFSTTGTYTVKLVNNYGNCVDSAIKTINIINNPVPAIAVNDSISCKAPFTVNFSNNTPGVKQWFWDFGDGTTSTLQNPSHTYTAEGNYTVRLNITLSAGCSGSLTKTDFIRIKKTVVDIANMPGGGCYPYTFTPTPIVTSIDSVVSWLWDFGDGGTSTQQFPSHLYPNQGSYTVRLTVTTSSGCTETISYVNGVKTGTKPTANFSAAPLSSCAGQPVVFTDMSTGSPDQWSWDFGDNGTSTMQNPSYSYTKAGPMTVRLISIKNGCRDTITKTNYINILPPIANFTLNYNCNSTSTVSFVDNSDGAVTYLWNFGDGNTSTASNPTHTYAAPGVYTATLTVTNGSCTNSISQAVNFYNLSPTITTDQNAKCRLQSFNFSAGNINPANVSAWFWDLGDGSTRTTASFSYAYTATGNYTVKLVVTDINGCKDSTTKVLNVYGPAPSFTALPNPQCVGQAVTFTSTTITDGIHPITSYNWQFGDGNTLTSPTSPIQHTYTAASTYFPKLIVTDSYGCVDSTLGGTILDIFESKINFYAVDTLSCPNGSVQFINTSSGSNLTYTWDFGDGTISTAVNPTHSYTATGKYTVKLIGREAIGCIDSIVKTNYITVDVPKADFIASDTFTICPPLQVQFTNTSTFYKTVLWDFGDGNTSTAVNPSYSYAIPNDYIVTLTVTSAGGCTDRKQMRIRVLSNTVGTLTYTPISGCFPMQVNFAVTANNNVKYLWDFGDGNTLFTPDSIIGFNYQYPGFYVPKVILQDTQGCLTPLIGIDTIKIFGSKPDFSFDRTVLCDNGTVQFRDSSVTADIVSSYFWNFGDGTTSNLRNPSHAYSATGYYDVTLTINTVNGCSNTITKPQLIKVVSTPQPIISGTTTYCSPALVNLNGSLANPDTSAISWTWKIDNKIINTQNLSNFSITTAGTYPAWLITKNSSGCTDSTLTTVTVNQTPTIDAGRDTTICLGSSFVLNPSGASTYLWSPGTDLSCTNCTNPVSTATNNIVYYVTGSSAQGCRNSDSVVVRVRKPFTMSISSGDTLCVGESLRLTAAGAELYTWTPPAGLSSTTAANPLATPTTTTTYTVTGADTDNCFTDTKTVTVYVYNYPTVNAGNDTVIMGGTSAQLLAIGSPDVTAYTWPPSNTLSCTTCANPVASPKNNTTYAVEVRNIAGCKATDSVTVLVGCLAGRIYIPNSFTPNNDGRNDRFFVMGDGVDKIRRIIVYDRWGKPVYTRENIQGNNPAVGWDGTINGYEQGSGVYTYITDVICGDGAVFRLQGTITLIR</sequence>
<feature type="domain" description="PKD" evidence="1">
    <location>
        <begin position="777"/>
        <end position="849"/>
    </location>
</feature>
<dbReference type="OrthoDB" id="7794186at2"/>
<dbReference type="RefSeq" id="WP_129131819.1">
    <property type="nucleotide sequence ID" value="NZ_SDHW01000005.1"/>
</dbReference>
<proteinExistence type="predicted"/>
<feature type="domain" description="PKD" evidence="1">
    <location>
        <begin position="537"/>
        <end position="596"/>
    </location>
</feature>
<dbReference type="InterPro" id="IPR013783">
    <property type="entry name" value="Ig-like_fold"/>
</dbReference>
<name>A0A4Q1CFJ1_9BACT</name>
<dbReference type="Gene3D" id="2.60.40.10">
    <property type="entry name" value="Immunoglobulins"/>
    <property type="match status" value="15"/>
</dbReference>
<dbReference type="Pfam" id="PF18911">
    <property type="entry name" value="PKD_4"/>
    <property type="match status" value="13"/>
</dbReference>
<feature type="domain" description="PKD" evidence="1">
    <location>
        <begin position="720"/>
        <end position="774"/>
    </location>
</feature>
<dbReference type="PANTHER" id="PTHR36842">
    <property type="entry name" value="PROTEIN TOLB HOMOLOG"/>
    <property type="match status" value="1"/>
</dbReference>
<evidence type="ECO:0000259" key="1">
    <source>
        <dbReference type="PROSITE" id="PS50093"/>
    </source>
</evidence>